<feature type="region of interest" description="Disordered" evidence="1">
    <location>
        <begin position="98"/>
        <end position="121"/>
    </location>
</feature>
<dbReference type="AlphaFoldDB" id="A0A9N9PL41"/>
<evidence type="ECO:0000256" key="1">
    <source>
        <dbReference type="SAM" id="MobiDB-lite"/>
    </source>
</evidence>
<feature type="compositionally biased region" description="Basic and acidic residues" evidence="1">
    <location>
        <begin position="310"/>
        <end position="320"/>
    </location>
</feature>
<feature type="compositionally biased region" description="Polar residues" evidence="1">
    <location>
        <begin position="214"/>
        <end position="225"/>
    </location>
</feature>
<sequence>MTVGIPASESQWGALAISRHFPFVPPPPASGWSEAELDWVGWDPDSTSTCLLLTSGYTATIQLSPTNPSRLSTKSTILVCHEFAMPILRNPFARRTEVQTGSLAPEDAEGPLSPTGTRPAFEKVDTMGSYRSASTQSIASKRSQEPVEYKMSVVNDSGVYLPPSPPDKKSFWPRRSSANSRNNSQSEIEHFPISRESFDSYRRSFDISAKSPVVQPSQFGRQSLDSARIPRLPQRRFERQPPTAEEFEDVGLNDEQKPPKKKGFFAKFGDSDPQSPTTTSRFHITGRKRGQSGTGEELGNMPRPSTADSISKDIKVTEEG</sequence>
<reference evidence="2" key="1">
    <citation type="submission" date="2021-07" db="EMBL/GenBank/DDBJ databases">
        <authorList>
            <person name="Durling M."/>
        </authorList>
    </citation>
    <scope>NUCLEOTIDE SEQUENCE</scope>
</reference>
<organism evidence="2 3">
    <name type="scientific">Hymenoscyphus fraxineus</name>
    <dbReference type="NCBI Taxonomy" id="746836"/>
    <lineage>
        <taxon>Eukaryota</taxon>
        <taxon>Fungi</taxon>
        <taxon>Dikarya</taxon>
        <taxon>Ascomycota</taxon>
        <taxon>Pezizomycotina</taxon>
        <taxon>Leotiomycetes</taxon>
        <taxon>Helotiales</taxon>
        <taxon>Helotiaceae</taxon>
        <taxon>Hymenoscyphus</taxon>
    </lineage>
</organism>
<accession>A0A9N9PL41</accession>
<name>A0A9N9PL41_9HELO</name>
<dbReference type="Proteomes" id="UP000696280">
    <property type="component" value="Unassembled WGS sequence"/>
</dbReference>
<feature type="compositionally biased region" description="Polar residues" evidence="1">
    <location>
        <begin position="272"/>
        <end position="282"/>
    </location>
</feature>
<keyword evidence="3" id="KW-1185">Reference proteome</keyword>
<feature type="region of interest" description="Disordered" evidence="1">
    <location>
        <begin position="156"/>
        <end position="191"/>
    </location>
</feature>
<evidence type="ECO:0000313" key="3">
    <source>
        <dbReference type="Proteomes" id="UP000696280"/>
    </source>
</evidence>
<dbReference type="OrthoDB" id="5397330at2759"/>
<gene>
    <name evidence="2" type="ORF">HYFRA_00002886</name>
</gene>
<proteinExistence type="predicted"/>
<feature type="compositionally biased region" description="Low complexity" evidence="1">
    <location>
        <begin position="174"/>
        <end position="186"/>
    </location>
</feature>
<protein>
    <submittedName>
        <fullName evidence="2">Uncharacterized protein</fullName>
    </submittedName>
</protein>
<evidence type="ECO:0000313" key="2">
    <source>
        <dbReference type="EMBL" id="CAG8950676.1"/>
    </source>
</evidence>
<dbReference type="EMBL" id="CAJVRL010000038">
    <property type="protein sequence ID" value="CAG8950676.1"/>
    <property type="molecule type" value="Genomic_DNA"/>
</dbReference>
<feature type="region of interest" description="Disordered" evidence="1">
    <location>
        <begin position="212"/>
        <end position="320"/>
    </location>
</feature>
<comment type="caution">
    <text evidence="2">The sequence shown here is derived from an EMBL/GenBank/DDBJ whole genome shotgun (WGS) entry which is preliminary data.</text>
</comment>